<dbReference type="EMBL" id="JACSQY010000004">
    <property type="protein sequence ID" value="MBD7908253.1"/>
    <property type="molecule type" value="Genomic_DNA"/>
</dbReference>
<keyword evidence="2" id="KW-1185">Reference proteome</keyword>
<reference evidence="1 2" key="1">
    <citation type="submission" date="2020-08" db="EMBL/GenBank/DDBJ databases">
        <title>A Genomic Blueprint of the Chicken Gut Microbiome.</title>
        <authorList>
            <person name="Gilroy R."/>
            <person name="Ravi A."/>
            <person name="Getino M."/>
            <person name="Pursley I."/>
            <person name="Horton D.L."/>
            <person name="Alikhan N.-F."/>
            <person name="Baker D."/>
            <person name="Gharbi K."/>
            <person name="Hall N."/>
            <person name="Watson M."/>
            <person name="Adriaenssens E.M."/>
            <person name="Foster-Nyarko E."/>
            <person name="Jarju S."/>
            <person name="Secka A."/>
            <person name="Antonio M."/>
            <person name="Oren A."/>
            <person name="Chaudhuri R."/>
            <person name="La Ragione R.M."/>
            <person name="Hildebrand F."/>
            <person name="Pallen M.J."/>
        </authorList>
    </citation>
    <scope>NUCLEOTIDE SEQUENCE [LARGE SCALE GENOMIC DNA]</scope>
    <source>
        <strain evidence="1 2">Sa3CUA8</strain>
    </source>
</reference>
<dbReference type="Pfam" id="PF14275">
    <property type="entry name" value="DUF4362"/>
    <property type="match status" value="1"/>
</dbReference>
<dbReference type="Proteomes" id="UP000659496">
    <property type="component" value="Unassembled WGS sequence"/>
</dbReference>
<sequence>MLLRVVNYTDEGDLVIHDLNYSNYKITSTIDRRADELKKRRLCNVQSGHDLELLWSWVLHRRLVLKESLQ</sequence>
<gene>
    <name evidence="1" type="ORF">H9659_07920</name>
</gene>
<comment type="caution">
    <text evidence="1">The sequence shown here is derived from an EMBL/GenBank/DDBJ whole genome shotgun (WGS) entry which is preliminary data.</text>
</comment>
<name>A0ABR8PJB8_9BACL</name>
<evidence type="ECO:0000313" key="2">
    <source>
        <dbReference type="Proteomes" id="UP000659496"/>
    </source>
</evidence>
<organism evidence="1 2">
    <name type="scientific">Sporosarcina gallistercoris</name>
    <dbReference type="NCBI Taxonomy" id="2762245"/>
    <lineage>
        <taxon>Bacteria</taxon>
        <taxon>Bacillati</taxon>
        <taxon>Bacillota</taxon>
        <taxon>Bacilli</taxon>
        <taxon>Bacillales</taxon>
        <taxon>Caryophanaceae</taxon>
        <taxon>Sporosarcina</taxon>
    </lineage>
</organism>
<protein>
    <submittedName>
        <fullName evidence="1">DUF4362 domain-containing protein</fullName>
    </submittedName>
</protein>
<dbReference type="RefSeq" id="WP_191689421.1">
    <property type="nucleotide sequence ID" value="NZ_JACSQY010000004.1"/>
</dbReference>
<dbReference type="InterPro" id="IPR025372">
    <property type="entry name" value="DUF4362"/>
</dbReference>
<accession>A0ABR8PJB8</accession>
<evidence type="ECO:0000313" key="1">
    <source>
        <dbReference type="EMBL" id="MBD7908253.1"/>
    </source>
</evidence>
<proteinExistence type="predicted"/>